<dbReference type="Pfam" id="PF00719">
    <property type="entry name" value="Pyrophosphatase"/>
    <property type="match status" value="1"/>
</dbReference>
<name>A0A0H5BWP8_9ENTR</name>
<reference evidence="7" key="1">
    <citation type="submission" date="2015-01" db="EMBL/GenBank/DDBJ databases">
        <authorList>
            <person name="Manzano-Marin A."/>
            <person name="Manzano-Marin A."/>
        </authorList>
    </citation>
    <scope>NUCLEOTIDE SEQUENCE [LARGE SCALE GENOMIC DNA]</scope>
    <source>
        <strain evidence="7">obscurior</strain>
    </source>
</reference>
<dbReference type="AlphaFoldDB" id="A0A0H5BWP8"/>
<comment type="similarity">
    <text evidence="5">Belongs to the PPase family.</text>
</comment>
<feature type="binding site" evidence="5">
    <location>
        <position position="48"/>
    </location>
    <ligand>
        <name>substrate</name>
    </ligand>
</feature>
<comment type="catalytic activity">
    <reaction evidence="5">
        <text>diphosphate + H2O = 2 phosphate + H(+)</text>
        <dbReference type="Rhea" id="RHEA:24576"/>
        <dbReference type="ChEBI" id="CHEBI:15377"/>
        <dbReference type="ChEBI" id="CHEBI:15378"/>
        <dbReference type="ChEBI" id="CHEBI:33019"/>
        <dbReference type="ChEBI" id="CHEBI:43474"/>
        <dbReference type="EC" id="3.6.1.1"/>
    </reaction>
</comment>
<evidence type="ECO:0000256" key="4">
    <source>
        <dbReference type="ARBA" id="ARBA00022842"/>
    </source>
</evidence>
<evidence type="ECO:0000256" key="5">
    <source>
        <dbReference type="HAMAP-Rule" id="MF_00209"/>
    </source>
</evidence>
<dbReference type="CDD" id="cd00412">
    <property type="entry name" value="pyrophosphatase"/>
    <property type="match status" value="1"/>
</dbReference>
<proteinExistence type="inferred from homology"/>
<dbReference type="GO" id="GO:0006796">
    <property type="term" value="P:phosphate-containing compound metabolic process"/>
    <property type="evidence" value="ECO:0007669"/>
    <property type="project" value="InterPro"/>
</dbReference>
<feature type="binding site" evidence="5">
    <location>
        <position position="34"/>
    </location>
    <ligand>
        <name>substrate</name>
    </ligand>
</feature>
<comment type="subcellular location">
    <subcellularLocation>
        <location evidence="5">Cytoplasm</location>
    </subcellularLocation>
</comment>
<evidence type="ECO:0000313" key="6">
    <source>
        <dbReference type="EMBL" id="CEN32142.1"/>
    </source>
</evidence>
<dbReference type="InterPro" id="IPR036649">
    <property type="entry name" value="Pyrophosphatase_sf"/>
</dbReference>
<dbReference type="PATRIC" id="fig|1594731.3.peg.178"/>
<keyword evidence="3 5" id="KW-0378">Hydrolase</keyword>
<feature type="binding site" evidence="5">
    <location>
        <position position="60"/>
    </location>
    <ligand>
        <name>substrate</name>
    </ligand>
</feature>
<feature type="binding site" evidence="5">
    <location>
        <position position="75"/>
    </location>
    <ligand>
        <name>Mg(2+)</name>
        <dbReference type="ChEBI" id="CHEBI:18420"/>
        <label>2</label>
    </ligand>
</feature>
<comment type="subunit">
    <text evidence="5">Homohexamer.</text>
</comment>
<keyword evidence="5" id="KW-0963">Cytoplasm</keyword>
<keyword evidence="2 5" id="KW-0479">Metal-binding</keyword>
<feature type="binding site" evidence="5">
    <location>
        <position position="107"/>
    </location>
    <ligand>
        <name>Mg(2+)</name>
        <dbReference type="ChEBI" id="CHEBI:18420"/>
        <label>1</label>
    </ligand>
</feature>
<dbReference type="STRING" id="1594731.WEOB_189"/>
<dbReference type="PANTHER" id="PTHR10286">
    <property type="entry name" value="INORGANIC PYROPHOSPHATASE"/>
    <property type="match status" value="1"/>
</dbReference>
<organism evidence="6 7">
    <name type="scientific">Candidatus Westeberhardia cardiocondylae</name>
    <dbReference type="NCBI Taxonomy" id="1594731"/>
    <lineage>
        <taxon>Bacteria</taxon>
        <taxon>Pseudomonadati</taxon>
        <taxon>Pseudomonadota</taxon>
        <taxon>Gammaproteobacteria</taxon>
        <taxon>Enterobacterales</taxon>
        <taxon>Enterobacteriaceae</taxon>
        <taxon>ant endosymbionts</taxon>
        <taxon>Candidatus Westeberhardia</taxon>
    </lineage>
</organism>
<feature type="binding site" evidence="5">
    <location>
        <position position="75"/>
    </location>
    <ligand>
        <name>Mg(2+)</name>
        <dbReference type="ChEBI" id="CHEBI:18420"/>
        <label>1</label>
    </ligand>
</feature>
<dbReference type="KEGG" id="wca:WEOB_189"/>
<dbReference type="InterPro" id="IPR008162">
    <property type="entry name" value="Pyrophosphatase"/>
</dbReference>
<dbReference type="GO" id="GO:0005737">
    <property type="term" value="C:cytoplasm"/>
    <property type="evidence" value="ECO:0007669"/>
    <property type="project" value="UniProtKB-SubCell"/>
</dbReference>
<evidence type="ECO:0000256" key="3">
    <source>
        <dbReference type="ARBA" id="ARBA00022801"/>
    </source>
</evidence>
<keyword evidence="4 5" id="KW-0460">Magnesium</keyword>
<dbReference type="Gene3D" id="3.90.80.10">
    <property type="entry name" value="Inorganic pyrophosphatase"/>
    <property type="match status" value="1"/>
</dbReference>
<dbReference type="NCBIfam" id="NF002317">
    <property type="entry name" value="PRK01250.1"/>
    <property type="match status" value="1"/>
</dbReference>
<keyword evidence="7" id="KW-1185">Reference proteome</keyword>
<evidence type="ECO:0000313" key="7">
    <source>
        <dbReference type="Proteomes" id="UP000242753"/>
    </source>
</evidence>
<accession>A0A0H5BWP8</accession>
<dbReference type="HAMAP" id="MF_00209">
    <property type="entry name" value="Inorganic_PPase"/>
    <property type="match status" value="1"/>
</dbReference>
<evidence type="ECO:0000256" key="1">
    <source>
        <dbReference type="ARBA" id="ARBA00001946"/>
    </source>
</evidence>
<gene>
    <name evidence="5 6" type="primary">ppa</name>
    <name evidence="6" type="ORF">WEOB_189</name>
</gene>
<dbReference type="Proteomes" id="UP000242753">
    <property type="component" value="Chromosome I"/>
</dbReference>
<dbReference type="RefSeq" id="WP_281264035.1">
    <property type="nucleotide sequence ID" value="NZ_LN774881.1"/>
</dbReference>
<feature type="binding site" evidence="5">
    <location>
        <position position="70"/>
    </location>
    <ligand>
        <name>Mg(2+)</name>
        <dbReference type="ChEBI" id="CHEBI:18420"/>
        <label>1</label>
    </ligand>
</feature>
<comment type="function">
    <text evidence="5">Catalyzes the hydrolysis of inorganic pyrophosphate (PPi) forming two phosphate ions.</text>
</comment>
<evidence type="ECO:0000256" key="2">
    <source>
        <dbReference type="ARBA" id="ARBA00022723"/>
    </source>
</evidence>
<comment type="cofactor">
    <cofactor evidence="1 5">
        <name>Mg(2+)</name>
        <dbReference type="ChEBI" id="CHEBI:18420"/>
    </cofactor>
</comment>
<protein>
    <recommendedName>
        <fullName evidence="5">Inorganic pyrophosphatase</fullName>
        <ecNumber evidence="5">3.6.1.1</ecNumber>
    </recommendedName>
    <alternativeName>
        <fullName evidence="5">Pyrophosphate phospho-hydrolase</fullName>
        <shortName evidence="5">PPase</shortName>
    </alternativeName>
</protein>
<dbReference type="GO" id="GO:0004427">
    <property type="term" value="F:inorganic diphosphate phosphatase activity"/>
    <property type="evidence" value="ECO:0007669"/>
    <property type="project" value="UniProtKB-UniRule"/>
</dbReference>
<dbReference type="SUPFAM" id="SSF50324">
    <property type="entry name" value="Inorganic pyrophosphatase"/>
    <property type="match status" value="1"/>
</dbReference>
<dbReference type="GO" id="GO:0000287">
    <property type="term" value="F:magnesium ion binding"/>
    <property type="evidence" value="ECO:0007669"/>
    <property type="project" value="UniProtKB-UniRule"/>
</dbReference>
<dbReference type="EMBL" id="LN774881">
    <property type="protein sequence ID" value="CEN32142.1"/>
    <property type="molecule type" value="Genomic_DNA"/>
</dbReference>
<sequence length="178" mass="20630">MIINKNFKQIPPGEKIPEDIYVIIEISANTYPIKYEINKKTGNLFVDRFIPTMMTYPCNYGYINGTIALDKDPIDVLVPSPFPLQPGSVIQCRPIGMLNMTDESGIDNKILAVPHKKISQEYNFCTDINHFPEFLKKQIIHFFQHYKDLEENKWVKIHSWENANEAKKEILSSLNGRK</sequence>
<feature type="binding site" evidence="5">
    <location>
        <position position="146"/>
    </location>
    <ligand>
        <name>substrate</name>
    </ligand>
</feature>
<dbReference type="EC" id="3.6.1.1" evidence="5"/>